<evidence type="ECO:0000313" key="4">
    <source>
        <dbReference type="Proteomes" id="UP000008281"/>
    </source>
</evidence>
<dbReference type="GO" id="GO:0061343">
    <property type="term" value="P:cell adhesion involved in heart morphogenesis"/>
    <property type="evidence" value="ECO:0007669"/>
    <property type="project" value="TreeGrafter"/>
</dbReference>
<reference evidence="3" key="1">
    <citation type="submission" date="2007-07" db="EMBL/GenBank/DDBJ databases">
        <title>PCAP assembly of the Caenorhabditis remanei genome.</title>
        <authorList>
            <consortium name="The Caenorhabditis remanei Sequencing Consortium"/>
            <person name="Wilson R.K."/>
        </authorList>
    </citation>
    <scope>NUCLEOTIDE SEQUENCE [LARGE SCALE GENOMIC DNA]</scope>
    <source>
        <strain evidence="3">PB4641</strain>
    </source>
</reference>
<feature type="compositionally biased region" description="Polar residues" evidence="1">
    <location>
        <begin position="36"/>
        <end position="48"/>
    </location>
</feature>
<dbReference type="Pfam" id="PF00078">
    <property type="entry name" value="RVT_1"/>
    <property type="match status" value="1"/>
</dbReference>
<sequence>MEVNTYDKEIQGQTRERCQKRTIRDSPNIDRKRAKSASSSIDTTGGFSQLETTDNSKLMDFSRIFNNESSNLETPKEVIEVIKGMASALTLIHNQNRTLITQNKKLSEKVVSLELLVGSIVEKMPVPSSLGKMNEAVPTEQPNYPKSYSNAASKNLPKKTPSKSGPTKLREAKLLNVTPTTIAGPQVKPSQRGDTRKSTVIIKNVNLSGPPENDKDAVSELSNACGCCSAKPLQNRSPEIPSILEGSNCTEQRTEIPLVHCFQSEGDKNKLQRRTVALGMGNKRTCNHVGKISIGYANCNSISNKLSKLDLLCEYYNFDVFCLSETKLDNSFTDSLLSINDNYSILRKDRNRHGGGVGILIAKHIRFVPVDLPASSQSAEVCAIDIFAGGTTIRIITAYHPNHGHSKSTLFDTLEYLLIPGKHTVLLGDFNMPCIDWNLLSAPDKACADFVDFVVKHGLTQSVKSPTRFNPENILDLCLSNTGIISDVSVGDLFSDHCLIKVVLSCDRRSLKSLRKIINYRKGDYDSMNGILSRIDWPLLLANLPTNDMYSLFIGYLKELIYNYVPILEIDESKVRHSPAIIKLQKRKLRIWKKEGNSLHYKSICASIKELLLEEHKKKFEDKLVEGNPKNFFKLINRKLKPSNFVGPIKSGNGILCDDHEKAECFLSTFSEVFVSDDGLTPSIEPRTTTLIDEVSYDPYVIEYALSKLEPKCNNSPDGIPYIILKKLCTSIALPLSLIFNQSIRSGSLPDVWKTAIVIPIYKKGSRSDPGNYRPISLTCSISKVMEKLVRRSLIEHLTRNKLLSISQYGFRSRMNTELQLLTYIGLIIRDLQKNNPVTSVYIDFRKAFDTISIFKLASKLQAYGVQGELLRWINDFLSGRSQRVLLNGVCSNTSSVGSGVPQGSVLGPLLFILFINDIGDKLESELLLYADDLKIISPNAATIQKDLMKLSEWCQTWQMKVAPSKCEYITFVKSKRTNLRVNSNINIELDGLRLPQCDYIRDLGIIFSRDLSFDSHINSILRRAQCRINILFNVLKNSVFDIMLKCYKVFIRPIMEYGSTLYSPTLKCLIRKVESVQKSFLYRCSKKFNFEYLSYFDTLEAYGLESLELRRLINDLVYLYKILVSNEFYSPNHVYTSFTHFQSLRRHSYHIKPILSNKTKFGSQYLPNRLLSCWNSLPVHVFPVKSSSRCFKNNVKRLNLSKYLTLNISTY</sequence>
<protein>
    <recommendedName>
        <fullName evidence="2">Reverse transcriptase domain-containing protein</fullName>
    </recommendedName>
</protein>
<dbReference type="Gene3D" id="3.60.10.10">
    <property type="entry name" value="Endonuclease/exonuclease/phosphatase"/>
    <property type="match status" value="1"/>
</dbReference>
<dbReference type="SUPFAM" id="SSF56672">
    <property type="entry name" value="DNA/RNA polymerases"/>
    <property type="match status" value="1"/>
</dbReference>
<evidence type="ECO:0000259" key="2">
    <source>
        <dbReference type="PROSITE" id="PS50878"/>
    </source>
</evidence>
<dbReference type="InterPro" id="IPR036691">
    <property type="entry name" value="Endo/exonu/phosph_ase_sf"/>
</dbReference>
<feature type="compositionally biased region" description="Polar residues" evidence="1">
    <location>
        <begin position="140"/>
        <end position="153"/>
    </location>
</feature>
<keyword evidence="4" id="KW-1185">Reference proteome</keyword>
<dbReference type="InterPro" id="IPR043502">
    <property type="entry name" value="DNA/RNA_pol_sf"/>
</dbReference>
<proteinExistence type="predicted"/>
<evidence type="ECO:0000313" key="3">
    <source>
        <dbReference type="EMBL" id="EFP07960.1"/>
    </source>
</evidence>
<feature type="domain" description="Reverse transcriptase" evidence="2">
    <location>
        <begin position="742"/>
        <end position="995"/>
    </location>
</feature>
<name>E3MRG8_CAERE</name>
<feature type="region of interest" description="Disordered" evidence="1">
    <location>
        <begin position="1"/>
        <end position="48"/>
    </location>
</feature>
<dbReference type="GO" id="GO:0007508">
    <property type="term" value="P:larval heart development"/>
    <property type="evidence" value="ECO:0007669"/>
    <property type="project" value="TreeGrafter"/>
</dbReference>
<feature type="region of interest" description="Disordered" evidence="1">
    <location>
        <begin position="130"/>
        <end position="169"/>
    </location>
</feature>
<organism evidence="4">
    <name type="scientific">Caenorhabditis remanei</name>
    <name type="common">Caenorhabditis vulgaris</name>
    <dbReference type="NCBI Taxonomy" id="31234"/>
    <lineage>
        <taxon>Eukaryota</taxon>
        <taxon>Metazoa</taxon>
        <taxon>Ecdysozoa</taxon>
        <taxon>Nematoda</taxon>
        <taxon>Chromadorea</taxon>
        <taxon>Rhabditida</taxon>
        <taxon>Rhabditina</taxon>
        <taxon>Rhabditomorpha</taxon>
        <taxon>Rhabditoidea</taxon>
        <taxon>Rhabditidae</taxon>
        <taxon>Peloderinae</taxon>
        <taxon>Caenorhabditis</taxon>
    </lineage>
</organism>
<dbReference type="GO" id="GO:0031012">
    <property type="term" value="C:extracellular matrix"/>
    <property type="evidence" value="ECO:0007669"/>
    <property type="project" value="TreeGrafter"/>
</dbReference>
<dbReference type="PROSITE" id="PS50878">
    <property type="entry name" value="RT_POL"/>
    <property type="match status" value="1"/>
</dbReference>
<dbReference type="EMBL" id="DS268469">
    <property type="protein sequence ID" value="EFP07960.1"/>
    <property type="molecule type" value="Genomic_DNA"/>
</dbReference>
<dbReference type="InterPro" id="IPR005135">
    <property type="entry name" value="Endo/exonuclease/phosphatase"/>
</dbReference>
<dbReference type="CDD" id="cd01650">
    <property type="entry name" value="RT_nLTR_like"/>
    <property type="match status" value="1"/>
</dbReference>
<dbReference type="STRING" id="31234.E3MRG8"/>
<dbReference type="Gene3D" id="3.30.70.270">
    <property type="match status" value="1"/>
</dbReference>
<dbReference type="PANTHER" id="PTHR33395:SF22">
    <property type="entry name" value="REVERSE TRANSCRIPTASE DOMAIN-CONTAINING PROTEIN"/>
    <property type="match status" value="1"/>
</dbReference>
<gene>
    <name evidence="3" type="ORF">CRE_14091</name>
</gene>
<dbReference type="InterPro" id="IPR043128">
    <property type="entry name" value="Rev_trsase/Diguanyl_cyclase"/>
</dbReference>
<dbReference type="HOGENOM" id="CLU_000680_0_0_1"/>
<dbReference type="GO" id="GO:0003824">
    <property type="term" value="F:catalytic activity"/>
    <property type="evidence" value="ECO:0007669"/>
    <property type="project" value="InterPro"/>
</dbReference>
<dbReference type="OrthoDB" id="5864445at2759"/>
<dbReference type="Pfam" id="PF14529">
    <property type="entry name" value="Exo_endo_phos_2"/>
    <property type="match status" value="1"/>
</dbReference>
<dbReference type="OMA" id="ETHLSCR"/>
<feature type="compositionally biased region" description="Basic and acidic residues" evidence="1">
    <location>
        <begin position="1"/>
        <end position="31"/>
    </location>
</feature>
<dbReference type="InParanoid" id="E3MRG8"/>
<dbReference type="InterPro" id="IPR000477">
    <property type="entry name" value="RT_dom"/>
</dbReference>
<dbReference type="PANTHER" id="PTHR33395">
    <property type="entry name" value="TRANSCRIPTASE, PUTATIVE-RELATED-RELATED"/>
    <property type="match status" value="1"/>
</dbReference>
<dbReference type="eggNOG" id="KOG1075">
    <property type="taxonomic scope" value="Eukaryota"/>
</dbReference>
<dbReference type="Proteomes" id="UP000008281">
    <property type="component" value="Unassembled WGS sequence"/>
</dbReference>
<dbReference type="SUPFAM" id="SSF56219">
    <property type="entry name" value="DNase I-like"/>
    <property type="match status" value="1"/>
</dbReference>
<accession>E3MRG8</accession>
<evidence type="ECO:0000256" key="1">
    <source>
        <dbReference type="SAM" id="MobiDB-lite"/>
    </source>
</evidence>
<dbReference type="PRINTS" id="PR01345">
    <property type="entry name" value="CERVTRCPTASE"/>
</dbReference>
<dbReference type="AlphaFoldDB" id="E3MRG8"/>